<name>A0AAC8TAY5_9BACT</name>
<organism evidence="1 3">
    <name type="scientific">Archangium gephyra</name>
    <dbReference type="NCBI Taxonomy" id="48"/>
    <lineage>
        <taxon>Bacteria</taxon>
        <taxon>Pseudomonadati</taxon>
        <taxon>Myxococcota</taxon>
        <taxon>Myxococcia</taxon>
        <taxon>Myxococcales</taxon>
        <taxon>Cystobacterineae</taxon>
        <taxon>Archangiaceae</taxon>
        <taxon>Archangium</taxon>
    </lineage>
</organism>
<gene>
    <name evidence="1" type="ORF">AA314_00903</name>
    <name evidence="2" type="ORF">ATI61_106651</name>
</gene>
<dbReference type="Proteomes" id="UP000256345">
    <property type="component" value="Unassembled WGS sequence"/>
</dbReference>
<protein>
    <submittedName>
        <fullName evidence="1">Uncharacterized protein</fullName>
    </submittedName>
</protein>
<dbReference type="EMBL" id="QUMU01000006">
    <property type="protein sequence ID" value="REG31181.1"/>
    <property type="molecule type" value="Genomic_DNA"/>
</dbReference>
<dbReference type="EMBL" id="CP011509">
    <property type="protein sequence ID" value="AKI99276.1"/>
    <property type="molecule type" value="Genomic_DNA"/>
</dbReference>
<dbReference type="AlphaFoldDB" id="A0AAC8TAY5"/>
<dbReference type="RefSeq" id="WP_147332960.1">
    <property type="nucleotide sequence ID" value="NZ_CP011509.1"/>
</dbReference>
<sequence length="279" mass="31919">MQSVRMQLIPTASLTDATRSELWDFTSRFVETDRQDWGRKLGAHAEVILFRERGSGGLVGMAAVDFQEVSHEGRRVHIILTSSVLLDERYRGQNLLQRAGLVCFLRTRLRHPLAPIYWFFVTFSYKSYLLLAFNFAEFWPRPDQAMPHWEQGLMDTLARQWYGDAWDSTQGVVHHQAGKKLRAGVASISEPDLTQPHIRFFNARNPLYHEGELLVCMAPLTWRNWRSILGNGLRRLMRRRPARAPQLASVTPLRVPAAKTSDTLALEESGARSKLAQHG</sequence>
<evidence type="ECO:0000313" key="3">
    <source>
        <dbReference type="Proteomes" id="UP000035579"/>
    </source>
</evidence>
<evidence type="ECO:0000313" key="2">
    <source>
        <dbReference type="EMBL" id="REG31181.1"/>
    </source>
</evidence>
<evidence type="ECO:0000313" key="1">
    <source>
        <dbReference type="EMBL" id="AKI99276.1"/>
    </source>
</evidence>
<accession>A0AAC8TAY5</accession>
<dbReference type="KEGG" id="age:AA314_00903"/>
<dbReference type="Proteomes" id="UP000035579">
    <property type="component" value="Chromosome"/>
</dbReference>
<keyword evidence="4" id="KW-1185">Reference proteome</keyword>
<reference evidence="1 3" key="1">
    <citation type="submission" date="2015-05" db="EMBL/GenBank/DDBJ databases">
        <title>Genome assembly of Archangium gephyra DSM 2261.</title>
        <authorList>
            <person name="Sharma G."/>
            <person name="Subramanian S."/>
        </authorList>
    </citation>
    <scope>NUCLEOTIDE SEQUENCE [LARGE SCALE GENOMIC DNA]</scope>
    <source>
        <strain evidence="1 3">DSM 2261</strain>
    </source>
</reference>
<evidence type="ECO:0000313" key="4">
    <source>
        <dbReference type="Proteomes" id="UP000256345"/>
    </source>
</evidence>
<reference evidence="2 4" key="2">
    <citation type="submission" date="2018-08" db="EMBL/GenBank/DDBJ databases">
        <title>Genomic Encyclopedia of Archaeal and Bacterial Type Strains, Phase II (KMG-II): from individual species to whole genera.</title>
        <authorList>
            <person name="Goeker M."/>
        </authorList>
    </citation>
    <scope>NUCLEOTIDE SEQUENCE [LARGE SCALE GENOMIC DNA]</scope>
    <source>
        <strain evidence="2 4">DSM 2261</strain>
    </source>
</reference>
<proteinExistence type="predicted"/>